<comment type="caution">
    <text evidence="1">The sequence shown here is derived from an EMBL/GenBank/DDBJ whole genome shotgun (WGS) entry which is preliminary data.</text>
</comment>
<gene>
    <name evidence="1" type="ORF">K1T71_005947</name>
</gene>
<evidence type="ECO:0000313" key="1">
    <source>
        <dbReference type="EMBL" id="KAJ0178124.1"/>
    </source>
</evidence>
<accession>A0ACC1D2D8</accession>
<keyword evidence="2" id="KW-1185">Reference proteome</keyword>
<proteinExistence type="predicted"/>
<organism evidence="1 2">
    <name type="scientific">Dendrolimus kikuchii</name>
    <dbReference type="NCBI Taxonomy" id="765133"/>
    <lineage>
        <taxon>Eukaryota</taxon>
        <taxon>Metazoa</taxon>
        <taxon>Ecdysozoa</taxon>
        <taxon>Arthropoda</taxon>
        <taxon>Hexapoda</taxon>
        <taxon>Insecta</taxon>
        <taxon>Pterygota</taxon>
        <taxon>Neoptera</taxon>
        <taxon>Endopterygota</taxon>
        <taxon>Lepidoptera</taxon>
        <taxon>Glossata</taxon>
        <taxon>Ditrysia</taxon>
        <taxon>Bombycoidea</taxon>
        <taxon>Lasiocampidae</taxon>
        <taxon>Dendrolimus</taxon>
    </lineage>
</organism>
<dbReference type="Proteomes" id="UP000824533">
    <property type="component" value="Linkage Group LG10"/>
</dbReference>
<dbReference type="EMBL" id="CM034396">
    <property type="protein sequence ID" value="KAJ0178124.1"/>
    <property type="molecule type" value="Genomic_DNA"/>
</dbReference>
<reference evidence="1 2" key="1">
    <citation type="journal article" date="2021" name="Front. Genet.">
        <title>Chromosome-Level Genome Assembly Reveals Significant Gene Expansion in the Toll and IMD Signaling Pathways of Dendrolimus kikuchii.</title>
        <authorList>
            <person name="Zhou J."/>
            <person name="Wu P."/>
            <person name="Xiong Z."/>
            <person name="Liu N."/>
            <person name="Zhao N."/>
            <person name="Ji M."/>
            <person name="Qiu Y."/>
            <person name="Yang B."/>
        </authorList>
    </citation>
    <scope>NUCLEOTIDE SEQUENCE [LARGE SCALE GENOMIC DNA]</scope>
    <source>
        <strain evidence="1">Ann1</strain>
    </source>
</reference>
<sequence>MKNVGMKQKRLTICKTYGVNVKNILQSVTKMCLHLDDYKWNNKPKKQGMTHLIS</sequence>
<evidence type="ECO:0000313" key="2">
    <source>
        <dbReference type="Proteomes" id="UP000824533"/>
    </source>
</evidence>
<name>A0ACC1D2D8_9NEOP</name>
<protein>
    <submittedName>
        <fullName evidence="1">Uncharacterized protein</fullName>
    </submittedName>
</protein>